<evidence type="ECO:0000313" key="9">
    <source>
        <dbReference type="EMBL" id="QSW37896.1"/>
    </source>
</evidence>
<dbReference type="Gene3D" id="3.30.420.10">
    <property type="entry name" value="Ribonuclease H-like superfamily/Ribonuclease H"/>
    <property type="match status" value="1"/>
</dbReference>
<dbReference type="SUPFAM" id="SSF53098">
    <property type="entry name" value="Ribonuclease H-like"/>
    <property type="match status" value="1"/>
</dbReference>
<dbReference type="Proteomes" id="UP000663602">
    <property type="component" value="Chromosome"/>
</dbReference>
<dbReference type="GO" id="GO:0008408">
    <property type="term" value="F:3'-5' exonuclease activity"/>
    <property type="evidence" value="ECO:0007669"/>
    <property type="project" value="TreeGrafter"/>
</dbReference>
<dbReference type="GO" id="GO:0006260">
    <property type="term" value="P:DNA replication"/>
    <property type="evidence" value="ECO:0007669"/>
    <property type="project" value="InterPro"/>
</dbReference>
<dbReference type="SMART" id="SM00479">
    <property type="entry name" value="EXOIII"/>
    <property type="match status" value="1"/>
</dbReference>
<dbReference type="Pfam" id="PF00929">
    <property type="entry name" value="RNase_T"/>
    <property type="match status" value="1"/>
</dbReference>
<dbReference type="EMBL" id="CP071410">
    <property type="protein sequence ID" value="QSW37896.1"/>
    <property type="molecule type" value="Genomic_DNA"/>
</dbReference>
<keyword evidence="4" id="KW-0269">Exonuclease</keyword>
<evidence type="ECO:0000256" key="2">
    <source>
        <dbReference type="ARBA" id="ARBA00022722"/>
    </source>
</evidence>
<reference evidence="9" key="1">
    <citation type="submission" date="2021-02" db="EMBL/GenBank/DDBJ databases">
        <authorList>
            <person name="Franco D."/>
        </authorList>
    </citation>
    <scope>NUCLEOTIDE SEQUENCE</scope>
    <source>
        <strain evidence="9">DICMUL</strain>
    </source>
</reference>
<dbReference type="GO" id="GO:0003677">
    <property type="term" value="F:DNA binding"/>
    <property type="evidence" value="ECO:0007669"/>
    <property type="project" value="InterPro"/>
</dbReference>
<keyword evidence="3" id="KW-0378">Hydrolase</keyword>
<comment type="subunit">
    <text evidence="6">DNA polymerase III contains a core (composed of alpha, epsilon and theta chains) that associates with a tau subunit. This core dimerizes to form the POLIII' complex. PolIII' associates with the gamma complex (composed of gamma, delta, delta', psi and chi chains) and with the beta chain to form the complete DNA polymerase III complex.</text>
</comment>
<dbReference type="FunFam" id="3.30.420.10:FF:000045">
    <property type="entry name" value="3'-5' exonuclease DinG"/>
    <property type="match status" value="1"/>
</dbReference>
<evidence type="ECO:0000256" key="7">
    <source>
        <dbReference type="ARBA" id="ARBA00049244"/>
    </source>
</evidence>
<dbReference type="PANTHER" id="PTHR30231:SF4">
    <property type="entry name" value="PROTEIN NEN2"/>
    <property type="match status" value="1"/>
</dbReference>
<protein>
    <recommendedName>
        <fullName evidence="1">DNA-directed DNA polymerase</fullName>
        <ecNumber evidence="1">2.7.7.7</ecNumber>
    </recommendedName>
</protein>
<organism evidence="9 10">
    <name type="scientific">Candidatus Vidania fulgoroideorum</name>
    <dbReference type="NCBI Taxonomy" id="881286"/>
    <lineage>
        <taxon>Bacteria</taxon>
        <taxon>Pseudomonadati</taxon>
        <taxon>Pseudomonadota</taxon>
        <taxon>Betaproteobacteria</taxon>
        <taxon>Candidatus Vidania</taxon>
    </lineage>
</organism>
<evidence type="ECO:0000256" key="6">
    <source>
        <dbReference type="ARBA" id="ARBA00026073"/>
    </source>
</evidence>
<name>A0A975AE37_9PROT</name>
<gene>
    <name evidence="9" type="ORF">JSR02_00330</name>
</gene>
<accession>A0A975AE37</accession>
<reference evidence="9" key="2">
    <citation type="submission" date="2021-03" db="EMBL/GenBank/DDBJ databases">
        <title>Alternative transmission patterns in independently acquired nutritional co-symbionts of Dictyopharidae planthoppers.</title>
        <authorList>
            <person name="Michalik A."/>
            <person name="Lukasik P."/>
        </authorList>
    </citation>
    <scope>NUCLEOTIDE SEQUENCE</scope>
    <source>
        <strain evidence="9">DICMUL</strain>
    </source>
</reference>
<dbReference type="InterPro" id="IPR012337">
    <property type="entry name" value="RNaseH-like_sf"/>
</dbReference>
<sequence>MRRFVVLDVETTGLSPIKGDRIIEIALVEINAGLITGKEYHVFVNPGVFISNAAYKIHGITNSFLLGKPCFGDISTSLISFIADAPLVAHNAAFDARFLFCEFQRLAIPFNYIFIDTLRIFQKLFPGRRNNLIALCKRYAISYFRQHSALHDARVLAMLFLKLLRLKHMASAKVA</sequence>
<dbReference type="InterPro" id="IPR006054">
    <property type="entry name" value="DnaQ"/>
</dbReference>
<evidence type="ECO:0000256" key="3">
    <source>
        <dbReference type="ARBA" id="ARBA00022801"/>
    </source>
</evidence>
<comment type="function">
    <text evidence="5">DNA polymerase III is a complex, multichain enzyme responsible for most of the replicative synthesis in bacteria. The epsilon subunit contain the editing function and is a proofreading 3'-5' exonuclease.</text>
</comment>
<evidence type="ECO:0000256" key="4">
    <source>
        <dbReference type="ARBA" id="ARBA00022839"/>
    </source>
</evidence>
<dbReference type="NCBIfam" id="TIGR00573">
    <property type="entry name" value="dnaq"/>
    <property type="match status" value="1"/>
</dbReference>
<evidence type="ECO:0000313" key="10">
    <source>
        <dbReference type="Proteomes" id="UP000663602"/>
    </source>
</evidence>
<dbReference type="AlphaFoldDB" id="A0A975AE37"/>
<dbReference type="InterPro" id="IPR013520">
    <property type="entry name" value="Ribonucl_H"/>
</dbReference>
<feature type="domain" description="Exonuclease" evidence="8">
    <location>
        <begin position="3"/>
        <end position="169"/>
    </location>
</feature>
<comment type="catalytic activity">
    <reaction evidence="7">
        <text>DNA(n) + a 2'-deoxyribonucleoside 5'-triphosphate = DNA(n+1) + diphosphate</text>
        <dbReference type="Rhea" id="RHEA:22508"/>
        <dbReference type="Rhea" id="RHEA-COMP:17339"/>
        <dbReference type="Rhea" id="RHEA-COMP:17340"/>
        <dbReference type="ChEBI" id="CHEBI:33019"/>
        <dbReference type="ChEBI" id="CHEBI:61560"/>
        <dbReference type="ChEBI" id="CHEBI:173112"/>
        <dbReference type="EC" id="2.7.7.7"/>
    </reaction>
</comment>
<evidence type="ECO:0000256" key="1">
    <source>
        <dbReference type="ARBA" id="ARBA00012417"/>
    </source>
</evidence>
<dbReference type="EC" id="2.7.7.7" evidence="1"/>
<dbReference type="PANTHER" id="PTHR30231">
    <property type="entry name" value="DNA POLYMERASE III SUBUNIT EPSILON"/>
    <property type="match status" value="1"/>
</dbReference>
<keyword evidence="2" id="KW-0540">Nuclease</keyword>
<evidence type="ECO:0000259" key="8">
    <source>
        <dbReference type="SMART" id="SM00479"/>
    </source>
</evidence>
<dbReference type="GO" id="GO:0003887">
    <property type="term" value="F:DNA-directed DNA polymerase activity"/>
    <property type="evidence" value="ECO:0007669"/>
    <property type="project" value="UniProtKB-EC"/>
</dbReference>
<dbReference type="InterPro" id="IPR036397">
    <property type="entry name" value="RNaseH_sf"/>
</dbReference>
<evidence type="ECO:0000256" key="5">
    <source>
        <dbReference type="ARBA" id="ARBA00025483"/>
    </source>
</evidence>
<proteinExistence type="predicted"/>